<proteinExistence type="predicted"/>
<reference evidence="2" key="2">
    <citation type="submission" date="2025-09" db="UniProtKB">
        <authorList>
            <consortium name="Ensembl"/>
        </authorList>
    </citation>
    <scope>IDENTIFICATION</scope>
</reference>
<evidence type="ECO:0000313" key="2">
    <source>
        <dbReference type="Ensembl" id="ENSSVLP00005000819.1"/>
    </source>
</evidence>
<feature type="compositionally biased region" description="Basic and acidic residues" evidence="1">
    <location>
        <begin position="128"/>
        <end position="140"/>
    </location>
</feature>
<protein>
    <submittedName>
        <fullName evidence="2">Uncharacterized protein</fullName>
    </submittedName>
</protein>
<organism evidence="2 3">
    <name type="scientific">Sciurus vulgaris</name>
    <name type="common">Eurasian red squirrel</name>
    <dbReference type="NCBI Taxonomy" id="55149"/>
    <lineage>
        <taxon>Eukaryota</taxon>
        <taxon>Metazoa</taxon>
        <taxon>Chordata</taxon>
        <taxon>Craniata</taxon>
        <taxon>Vertebrata</taxon>
        <taxon>Euteleostomi</taxon>
        <taxon>Mammalia</taxon>
        <taxon>Eutheria</taxon>
        <taxon>Euarchontoglires</taxon>
        <taxon>Glires</taxon>
        <taxon>Rodentia</taxon>
        <taxon>Sciuromorpha</taxon>
        <taxon>Sciuridae</taxon>
        <taxon>Sciurinae</taxon>
        <taxon>Sciurini</taxon>
        <taxon>Sciurus</taxon>
    </lineage>
</organism>
<name>A0A8D2ADV5_SCIVU</name>
<feature type="region of interest" description="Disordered" evidence="1">
    <location>
        <begin position="1"/>
        <end position="154"/>
    </location>
</feature>
<dbReference type="AlphaFoldDB" id="A0A8D2ADV5"/>
<dbReference type="Proteomes" id="UP000694564">
    <property type="component" value="Chromosome 4"/>
</dbReference>
<accession>A0A8D2ADV5</accession>
<keyword evidence="3" id="KW-1185">Reference proteome</keyword>
<evidence type="ECO:0000313" key="3">
    <source>
        <dbReference type="Proteomes" id="UP000694564"/>
    </source>
</evidence>
<evidence type="ECO:0000256" key="1">
    <source>
        <dbReference type="SAM" id="MobiDB-lite"/>
    </source>
</evidence>
<feature type="compositionally biased region" description="Low complexity" evidence="1">
    <location>
        <begin position="117"/>
        <end position="127"/>
    </location>
</feature>
<dbReference type="Ensembl" id="ENSSVLT00005000917.1">
    <property type="protein sequence ID" value="ENSSVLP00005000819.1"/>
    <property type="gene ID" value="ENSSVLG00005000742.1"/>
</dbReference>
<sequence>MARSRPVGSPGAGAAAGVGRRFHSSPFIPGKAGLPSPRPAPRPATRHPQSPLPLHWQTQSNGLALHLDRQRRPRPGPLPSGLAAFHCLPGPPPPPRAGSAAGSETARSLRHPDSECPAQAAAGAARPEPAEGRRSLEPEARPSPAAACRPHPGT</sequence>
<reference evidence="2" key="1">
    <citation type="submission" date="2025-08" db="UniProtKB">
        <authorList>
            <consortium name="Ensembl"/>
        </authorList>
    </citation>
    <scope>IDENTIFICATION</scope>
</reference>